<proteinExistence type="predicted"/>
<dbReference type="Proteomes" id="UP001642540">
    <property type="component" value="Unassembled WGS sequence"/>
</dbReference>
<evidence type="ECO:0000313" key="3">
    <source>
        <dbReference type="Proteomes" id="UP001642540"/>
    </source>
</evidence>
<sequence length="358" mass="39927">MLNLKIPLRSGNSSPLQCNLCGETMRSLGNLKRNSPPAYAQAAQMPLPPPNANLAGQQQNNDMANILNRMIELQNNTITIMRQNNDAVVNAIYDLQRGPQRHNARPGQPPMFNRHGDAQRPQANAQDGNPAPNMPMYHPGMMPWGVPPQGPQNQRSPEALAKIQARTMAFQARREKQHNQMKIHSSSSPQPVASYSKPQRQVIRLRDVETQTDPVIVLPQPTSDQRKLVIEEDERINRQKTAERNRLTLKAKQQHVQQLSAVVKEKKKLQALMMKEIPEPSFNQSFRKKSSMRPATITKPVNSPVGDVNPKINQNTDTLNFDALFGPLDAALGEKPPTPSKSNNGKAGDSEDDILKDL</sequence>
<evidence type="ECO:0000313" key="2">
    <source>
        <dbReference type="EMBL" id="CAL8075578.1"/>
    </source>
</evidence>
<dbReference type="EMBL" id="CAXLJM020000008">
    <property type="protein sequence ID" value="CAL8075578.1"/>
    <property type="molecule type" value="Genomic_DNA"/>
</dbReference>
<accession>A0ABP1PSD4</accession>
<feature type="region of interest" description="Disordered" evidence="1">
    <location>
        <begin position="99"/>
        <end position="132"/>
    </location>
</feature>
<protein>
    <submittedName>
        <fullName evidence="2">Uncharacterized protein</fullName>
    </submittedName>
</protein>
<feature type="region of interest" description="Disordered" evidence="1">
    <location>
        <begin position="284"/>
        <end position="314"/>
    </location>
</feature>
<feature type="compositionally biased region" description="Low complexity" evidence="1">
    <location>
        <begin position="185"/>
        <end position="196"/>
    </location>
</feature>
<organism evidence="2 3">
    <name type="scientific">Orchesella dallaii</name>
    <dbReference type="NCBI Taxonomy" id="48710"/>
    <lineage>
        <taxon>Eukaryota</taxon>
        <taxon>Metazoa</taxon>
        <taxon>Ecdysozoa</taxon>
        <taxon>Arthropoda</taxon>
        <taxon>Hexapoda</taxon>
        <taxon>Collembola</taxon>
        <taxon>Entomobryomorpha</taxon>
        <taxon>Entomobryoidea</taxon>
        <taxon>Orchesellidae</taxon>
        <taxon>Orchesellinae</taxon>
        <taxon>Orchesella</taxon>
    </lineage>
</organism>
<evidence type="ECO:0000256" key="1">
    <source>
        <dbReference type="SAM" id="MobiDB-lite"/>
    </source>
</evidence>
<feature type="region of interest" description="Disordered" evidence="1">
    <location>
        <begin position="328"/>
        <end position="358"/>
    </location>
</feature>
<gene>
    <name evidence="2" type="ORF">ODALV1_LOCUS3221</name>
</gene>
<name>A0ABP1PSD4_9HEXA</name>
<keyword evidence="3" id="KW-1185">Reference proteome</keyword>
<feature type="region of interest" description="Disordered" evidence="1">
    <location>
        <begin position="172"/>
        <end position="197"/>
    </location>
</feature>
<reference evidence="2 3" key="1">
    <citation type="submission" date="2024-08" db="EMBL/GenBank/DDBJ databases">
        <authorList>
            <person name="Cucini C."/>
            <person name="Frati F."/>
        </authorList>
    </citation>
    <scope>NUCLEOTIDE SEQUENCE [LARGE SCALE GENOMIC DNA]</scope>
</reference>
<comment type="caution">
    <text evidence="2">The sequence shown here is derived from an EMBL/GenBank/DDBJ whole genome shotgun (WGS) entry which is preliminary data.</text>
</comment>